<feature type="compositionally biased region" description="Gly residues" evidence="1">
    <location>
        <begin position="27"/>
        <end position="36"/>
    </location>
</feature>
<accession>A0ABM5TPU7</accession>
<dbReference type="EMBL" id="CP011497">
    <property type="protein sequence ID" value="AKJ12945.1"/>
    <property type="molecule type" value="Genomic_DNA"/>
</dbReference>
<sequence>MHVVRAHPELPHQRLPGRRQPALGAERGLGGAGRAGGEVQQQPVGGSGPGGVGHGVGVGGEEGGVLVPVRHEDPYARQLQARQQRQVGPLGDQERALGVQDVPGQFGSPARGVDPGDGRTGQGGGAEPERELLGVVEQHPDMRYGARRQQVGQQCRPCGGAGGRLVLCQHPPLAHEPRPVVPPPRRDQLGDRARHGLHGAAR</sequence>
<dbReference type="Proteomes" id="UP000035366">
    <property type="component" value="Chromosome"/>
</dbReference>
<keyword evidence="3" id="KW-1185">Reference proteome</keyword>
<feature type="region of interest" description="Disordered" evidence="1">
    <location>
        <begin position="80"/>
        <end position="128"/>
    </location>
</feature>
<feature type="region of interest" description="Disordered" evidence="1">
    <location>
        <begin position="1"/>
        <end position="65"/>
    </location>
</feature>
<proteinExistence type="predicted"/>
<name>A0ABM5TPU7_9ACTN</name>
<protein>
    <submittedName>
        <fullName evidence="2">Uncharacterized protein</fullName>
    </submittedName>
</protein>
<feature type="compositionally biased region" description="Basic and acidic residues" evidence="1">
    <location>
        <begin position="174"/>
        <end position="194"/>
    </location>
</feature>
<evidence type="ECO:0000313" key="3">
    <source>
        <dbReference type="Proteomes" id="UP000035366"/>
    </source>
</evidence>
<feature type="region of interest" description="Disordered" evidence="1">
    <location>
        <begin position="174"/>
        <end position="202"/>
    </location>
</feature>
<organism evidence="2 3">
    <name type="scientific">Streptomyces incarnatus</name>
    <dbReference type="NCBI Taxonomy" id="665007"/>
    <lineage>
        <taxon>Bacteria</taxon>
        <taxon>Bacillati</taxon>
        <taxon>Actinomycetota</taxon>
        <taxon>Actinomycetes</taxon>
        <taxon>Kitasatosporales</taxon>
        <taxon>Streptomycetaceae</taxon>
        <taxon>Streptomyces</taxon>
    </lineage>
</organism>
<evidence type="ECO:0000313" key="2">
    <source>
        <dbReference type="EMBL" id="AKJ12945.1"/>
    </source>
</evidence>
<evidence type="ECO:0000256" key="1">
    <source>
        <dbReference type="SAM" id="MobiDB-lite"/>
    </source>
</evidence>
<feature type="compositionally biased region" description="Basic and acidic residues" evidence="1">
    <location>
        <begin position="1"/>
        <end position="12"/>
    </location>
</feature>
<feature type="compositionally biased region" description="Gly residues" evidence="1">
    <location>
        <begin position="45"/>
        <end position="63"/>
    </location>
</feature>
<gene>
    <name evidence="2" type="ORF">ABB07_23790</name>
</gene>
<reference evidence="2 3" key="1">
    <citation type="journal article" date="2015" name="ISME J.">
        <title>Draft Genome Sequence of Streptomyces incarnatus NRRL8089, which Produces the Nucleoside Antibiotic Sinefungin.</title>
        <authorList>
            <person name="Oshima K."/>
            <person name="Hattori M."/>
            <person name="Shimizu H."/>
            <person name="Fukuda K."/>
            <person name="Nemoto M."/>
            <person name="Inagaki K."/>
            <person name="Tamura T."/>
        </authorList>
    </citation>
    <scope>NUCLEOTIDE SEQUENCE [LARGE SCALE GENOMIC DNA]</scope>
    <source>
        <strain evidence="2 3">NRRL 8089</strain>
    </source>
</reference>